<dbReference type="SUPFAM" id="SSF63817">
    <property type="entry name" value="Sortase"/>
    <property type="match status" value="1"/>
</dbReference>
<dbReference type="GO" id="GO:0016787">
    <property type="term" value="F:hydrolase activity"/>
    <property type="evidence" value="ECO:0007669"/>
    <property type="project" value="UniProtKB-KW"/>
</dbReference>
<evidence type="ECO:0000313" key="3">
    <source>
        <dbReference type="Proteomes" id="UP000644693"/>
    </source>
</evidence>
<dbReference type="EMBL" id="BMYM01000001">
    <property type="protein sequence ID" value="GHD30650.1"/>
    <property type="molecule type" value="Genomic_DNA"/>
</dbReference>
<dbReference type="Proteomes" id="UP000644693">
    <property type="component" value="Unassembled WGS sequence"/>
</dbReference>
<reference evidence="2" key="1">
    <citation type="journal article" date="2014" name="Int. J. Syst. Evol. Microbiol.">
        <title>Complete genome sequence of Corynebacterium casei LMG S-19264T (=DSM 44701T), isolated from a smear-ripened cheese.</title>
        <authorList>
            <consortium name="US DOE Joint Genome Institute (JGI-PGF)"/>
            <person name="Walter F."/>
            <person name="Albersmeier A."/>
            <person name="Kalinowski J."/>
            <person name="Ruckert C."/>
        </authorList>
    </citation>
    <scope>NUCLEOTIDE SEQUENCE</scope>
    <source>
        <strain evidence="2">KCTC 23430</strain>
    </source>
</reference>
<organism evidence="2 3">
    <name type="scientific">Parahalioglobus pacificus</name>
    <dbReference type="NCBI Taxonomy" id="930806"/>
    <lineage>
        <taxon>Bacteria</taxon>
        <taxon>Pseudomonadati</taxon>
        <taxon>Pseudomonadota</taxon>
        <taxon>Gammaproteobacteria</taxon>
        <taxon>Cellvibrionales</taxon>
        <taxon>Halieaceae</taxon>
        <taxon>Parahalioglobus</taxon>
    </lineage>
</organism>
<comment type="caution">
    <text evidence="2">The sequence shown here is derived from an EMBL/GenBank/DDBJ whole genome shotgun (WGS) entry which is preliminary data.</text>
</comment>
<dbReference type="InterPro" id="IPR023365">
    <property type="entry name" value="Sortase_dom-sf"/>
</dbReference>
<proteinExistence type="predicted"/>
<dbReference type="RefSeq" id="WP_189476314.1">
    <property type="nucleotide sequence ID" value="NZ_BMYM01000001.1"/>
</dbReference>
<dbReference type="Gene3D" id="2.40.260.10">
    <property type="entry name" value="Sortase"/>
    <property type="match status" value="1"/>
</dbReference>
<accession>A0A918XGB9</accession>
<protein>
    <recommendedName>
        <fullName evidence="4">Class D sortase</fullName>
    </recommendedName>
</protein>
<evidence type="ECO:0008006" key="4">
    <source>
        <dbReference type="Google" id="ProtNLM"/>
    </source>
</evidence>
<keyword evidence="1" id="KW-0378">Hydrolase</keyword>
<dbReference type="AlphaFoldDB" id="A0A918XGB9"/>
<reference evidence="2" key="2">
    <citation type="submission" date="2020-09" db="EMBL/GenBank/DDBJ databases">
        <authorList>
            <person name="Sun Q."/>
            <person name="Kim S."/>
        </authorList>
    </citation>
    <scope>NUCLEOTIDE SEQUENCE</scope>
    <source>
        <strain evidence="2">KCTC 23430</strain>
    </source>
</reference>
<dbReference type="CDD" id="cd05828">
    <property type="entry name" value="Sortase_D_1"/>
    <property type="match status" value="1"/>
</dbReference>
<dbReference type="InterPro" id="IPR005754">
    <property type="entry name" value="Sortase"/>
</dbReference>
<dbReference type="InterPro" id="IPR041999">
    <property type="entry name" value="Sortase_D_1"/>
</dbReference>
<sequence>MPMALGTRTIKALEFCSYAAGAALFGFFAVQLAQGEVERQSGISQFHNFAQATQTDAAVGDATPAGDHPAFAIGDSTPDTALWAPGRIADYQASLKADLPPVIGVLELPSVGLSVPLYPTDSELAMDRGAGIIDGMAYPHEGGNIGIAGHRDGYFRVLKDVKVGDALTLETLEGPKQFRIDNIRVVEIEDTDVLEDTDDQTVTLVTCYPFYFVGHAPQRYIVTASLDTTNVNQQ</sequence>
<evidence type="ECO:0000256" key="1">
    <source>
        <dbReference type="ARBA" id="ARBA00022801"/>
    </source>
</evidence>
<gene>
    <name evidence="2" type="ORF">GCM10007053_12660</name>
</gene>
<evidence type="ECO:0000313" key="2">
    <source>
        <dbReference type="EMBL" id="GHD30650.1"/>
    </source>
</evidence>
<keyword evidence="3" id="KW-1185">Reference proteome</keyword>
<dbReference type="NCBIfam" id="TIGR01076">
    <property type="entry name" value="sortase_fam"/>
    <property type="match status" value="1"/>
</dbReference>
<name>A0A918XGB9_9GAMM</name>
<dbReference type="Pfam" id="PF04203">
    <property type="entry name" value="Sortase"/>
    <property type="match status" value="1"/>
</dbReference>